<dbReference type="GO" id="GO:0005739">
    <property type="term" value="C:mitochondrion"/>
    <property type="evidence" value="ECO:0007669"/>
    <property type="project" value="UniProtKB-ARBA"/>
</dbReference>
<evidence type="ECO:0000313" key="5">
    <source>
        <dbReference type="EMBL" id="KNE64275.1"/>
    </source>
</evidence>
<dbReference type="Pfam" id="PF02582">
    <property type="entry name" value="DUF155"/>
    <property type="match status" value="1"/>
</dbReference>
<evidence type="ECO:0000256" key="3">
    <source>
        <dbReference type="SAM" id="Phobius"/>
    </source>
</evidence>
<evidence type="ECO:0000259" key="4">
    <source>
        <dbReference type="Pfam" id="PF02582"/>
    </source>
</evidence>
<keyword evidence="3" id="KW-0812">Transmembrane</keyword>
<dbReference type="VEuPathDB" id="FungiDB:AMAG_09307"/>
<comment type="similarity">
    <text evidence="1">Belongs to the RMD1/sif2 family.</text>
</comment>
<dbReference type="InterPro" id="IPR003734">
    <property type="entry name" value="DUF155"/>
</dbReference>
<dbReference type="PANTHER" id="PTHR16255:SF15">
    <property type="entry name" value="SPORULATION PROTEIN RMD1"/>
    <property type="match status" value="1"/>
</dbReference>
<dbReference type="OrthoDB" id="18302at2759"/>
<keyword evidence="6" id="KW-1185">Reference proteome</keyword>
<name>A0A0L0SPH5_ALLM3</name>
<feature type="region of interest" description="Disordered" evidence="2">
    <location>
        <begin position="1"/>
        <end position="260"/>
    </location>
</feature>
<dbReference type="PANTHER" id="PTHR16255">
    <property type="entry name" value="REQUIRED FOR MEIOTIC NUCLEAR DIVISION PROTEIN 1 HOMOLOG"/>
    <property type="match status" value="1"/>
</dbReference>
<accession>A0A0L0SPH5</accession>
<reference evidence="5 6" key="1">
    <citation type="submission" date="2009-11" db="EMBL/GenBank/DDBJ databases">
        <title>Annotation of Allomyces macrogynus ATCC 38327.</title>
        <authorList>
            <consortium name="The Broad Institute Genome Sequencing Platform"/>
            <person name="Russ C."/>
            <person name="Cuomo C."/>
            <person name="Burger G."/>
            <person name="Gray M.W."/>
            <person name="Holland P.W.H."/>
            <person name="King N."/>
            <person name="Lang F.B.F."/>
            <person name="Roger A.J."/>
            <person name="Ruiz-Trillo I."/>
            <person name="Young S.K."/>
            <person name="Zeng Q."/>
            <person name="Gargeya S."/>
            <person name="Fitzgerald M."/>
            <person name="Haas B."/>
            <person name="Abouelleil A."/>
            <person name="Alvarado L."/>
            <person name="Arachchi H.M."/>
            <person name="Berlin A."/>
            <person name="Chapman S.B."/>
            <person name="Gearin G."/>
            <person name="Goldberg J."/>
            <person name="Griggs A."/>
            <person name="Gujja S."/>
            <person name="Hansen M."/>
            <person name="Heiman D."/>
            <person name="Howarth C."/>
            <person name="Larimer J."/>
            <person name="Lui A."/>
            <person name="MacDonald P.J.P."/>
            <person name="McCowen C."/>
            <person name="Montmayeur A."/>
            <person name="Murphy C."/>
            <person name="Neiman D."/>
            <person name="Pearson M."/>
            <person name="Priest M."/>
            <person name="Roberts A."/>
            <person name="Saif S."/>
            <person name="Shea T."/>
            <person name="Sisk P."/>
            <person name="Stolte C."/>
            <person name="Sykes S."/>
            <person name="Wortman J."/>
            <person name="Nusbaum C."/>
            <person name="Birren B."/>
        </authorList>
    </citation>
    <scope>NUCLEOTIDE SEQUENCE [LARGE SCALE GENOMIC DNA]</scope>
    <source>
        <strain evidence="5 6">ATCC 38327</strain>
    </source>
</reference>
<dbReference type="eggNOG" id="KOG2861">
    <property type="taxonomic scope" value="Eukaryota"/>
</dbReference>
<reference evidence="6" key="2">
    <citation type="submission" date="2009-11" db="EMBL/GenBank/DDBJ databases">
        <title>The Genome Sequence of Allomyces macrogynus strain ATCC 38327.</title>
        <authorList>
            <consortium name="The Broad Institute Genome Sequencing Platform"/>
            <person name="Russ C."/>
            <person name="Cuomo C."/>
            <person name="Shea T."/>
            <person name="Young S.K."/>
            <person name="Zeng Q."/>
            <person name="Koehrsen M."/>
            <person name="Haas B."/>
            <person name="Borodovsky M."/>
            <person name="Guigo R."/>
            <person name="Alvarado L."/>
            <person name="Berlin A."/>
            <person name="Borenstein D."/>
            <person name="Chen Z."/>
            <person name="Engels R."/>
            <person name="Freedman E."/>
            <person name="Gellesch M."/>
            <person name="Goldberg J."/>
            <person name="Griggs A."/>
            <person name="Gujja S."/>
            <person name="Heiman D."/>
            <person name="Hepburn T."/>
            <person name="Howarth C."/>
            <person name="Jen D."/>
            <person name="Larson L."/>
            <person name="Lewis B."/>
            <person name="Mehta T."/>
            <person name="Park D."/>
            <person name="Pearson M."/>
            <person name="Roberts A."/>
            <person name="Saif S."/>
            <person name="Shenoy N."/>
            <person name="Sisk P."/>
            <person name="Stolte C."/>
            <person name="Sykes S."/>
            <person name="Walk T."/>
            <person name="White J."/>
            <person name="Yandava C."/>
            <person name="Burger G."/>
            <person name="Gray M.W."/>
            <person name="Holland P.W.H."/>
            <person name="King N."/>
            <person name="Lang F.B.F."/>
            <person name="Roger A.J."/>
            <person name="Ruiz-Trillo I."/>
            <person name="Lander E."/>
            <person name="Nusbaum C."/>
        </authorList>
    </citation>
    <scope>NUCLEOTIDE SEQUENCE [LARGE SCALE GENOMIC DNA]</scope>
    <source>
        <strain evidence="6">ATCC 38327</strain>
    </source>
</reference>
<feature type="transmembrane region" description="Helical" evidence="3">
    <location>
        <begin position="649"/>
        <end position="671"/>
    </location>
</feature>
<feature type="compositionally biased region" description="Polar residues" evidence="2">
    <location>
        <begin position="7"/>
        <end position="19"/>
    </location>
</feature>
<feature type="compositionally biased region" description="Basic and acidic residues" evidence="2">
    <location>
        <begin position="197"/>
        <end position="208"/>
    </location>
</feature>
<feature type="compositionally biased region" description="Acidic residues" evidence="2">
    <location>
        <begin position="150"/>
        <end position="166"/>
    </location>
</feature>
<proteinExistence type="inferred from homology"/>
<dbReference type="EMBL" id="GG745344">
    <property type="protein sequence ID" value="KNE64275.1"/>
    <property type="molecule type" value="Genomic_DNA"/>
</dbReference>
<protein>
    <recommendedName>
        <fullName evidence="4">DUF155 domain-containing protein</fullName>
    </recommendedName>
</protein>
<organism evidence="5 6">
    <name type="scientific">Allomyces macrogynus (strain ATCC 38327)</name>
    <name type="common">Allomyces javanicus var. macrogynus</name>
    <dbReference type="NCBI Taxonomy" id="578462"/>
    <lineage>
        <taxon>Eukaryota</taxon>
        <taxon>Fungi</taxon>
        <taxon>Fungi incertae sedis</taxon>
        <taxon>Blastocladiomycota</taxon>
        <taxon>Blastocladiomycetes</taxon>
        <taxon>Blastocladiales</taxon>
        <taxon>Blastocladiaceae</taxon>
        <taxon>Allomyces</taxon>
    </lineage>
</organism>
<dbReference type="AlphaFoldDB" id="A0A0L0SPH5"/>
<evidence type="ECO:0000256" key="2">
    <source>
        <dbReference type="SAM" id="MobiDB-lite"/>
    </source>
</evidence>
<evidence type="ECO:0000256" key="1">
    <source>
        <dbReference type="ARBA" id="ARBA00008306"/>
    </source>
</evidence>
<feature type="domain" description="DUF155" evidence="4">
    <location>
        <begin position="434"/>
        <end position="625"/>
    </location>
</feature>
<dbReference type="Proteomes" id="UP000054350">
    <property type="component" value="Unassembled WGS sequence"/>
</dbReference>
<keyword evidence="3" id="KW-1133">Transmembrane helix</keyword>
<evidence type="ECO:0000313" key="6">
    <source>
        <dbReference type="Proteomes" id="UP000054350"/>
    </source>
</evidence>
<gene>
    <name evidence="5" type="ORF">AMAG_09307</name>
</gene>
<sequence>MSGPGHASSTGQSARTTAPSDPLLPVTTPRPTAPSAAKRTGSSSTIGAGGASAVRYRIITPPNVVGRATPNTSPHLSPSPAAARVLPGSGGGMSPLSPIGPAGFGTFADLPLPPPPPQFGSGGGVASRVAQRTTSSKLAHPTPKTVLLPDSDDGELSGDDADDEDLGPGTPTRAEAGINPADVPLPAASRTASPERASVEDDAQHVHADTCPTPGEPATWADAGDQPPLHESTNTLRRQRSFQQQQHHRTHIQELSSERARTVAENLPKEDRRWMPRCAAYVTANKYRFADLINFLVTKHKVQVRAYDECLYAIYPQFCHAPLYATPLPPATPAPASPVVPPQSSTPTDLRRAKSLSQSHLVDLPTTVGPDSVAHLAYATMAVPPPPPARPVAPGSELYDGPVTADNLFTGASSSNGATAATSPDPPILPYGEVCLFEYGVVVCWGMTEKEERWLLRQLRPFHEDRDGTSPSDDAAADEALLDPADLEDIVQEEFHVQYETRRHGKARLFNDIITLTNGNHMTKVTISHGIAQSCKLLQFEVLMETTLERTRGIPKSLAQTGMVHLSSHEITMLMGQLYRLRMDVNLVSNVLDTPDFFWTEPRWQPLYRAVQKYLEITQRASTLNLRASVLSDLLDMLSSHTTSSKMDYLTYVIIILIAVDVVVLLGEIVMKAIKIGI</sequence>
<dbReference type="InterPro" id="IPR051624">
    <property type="entry name" value="RMD1/Sad1-interacting"/>
</dbReference>
<keyword evidence="3" id="KW-0472">Membrane</keyword>